<dbReference type="AlphaFoldDB" id="A0A0D0AZN1"/>
<evidence type="ECO:0000256" key="1">
    <source>
        <dbReference type="SAM" id="MobiDB-lite"/>
    </source>
</evidence>
<evidence type="ECO:0000313" key="2">
    <source>
        <dbReference type="EMBL" id="KIK37293.1"/>
    </source>
</evidence>
<dbReference type="OrthoDB" id="10492405at2759"/>
<feature type="region of interest" description="Disordered" evidence="1">
    <location>
        <begin position="1"/>
        <end position="24"/>
    </location>
</feature>
<organism evidence="2 3">
    <name type="scientific">Suillus luteus UH-Slu-Lm8-n1</name>
    <dbReference type="NCBI Taxonomy" id="930992"/>
    <lineage>
        <taxon>Eukaryota</taxon>
        <taxon>Fungi</taxon>
        <taxon>Dikarya</taxon>
        <taxon>Basidiomycota</taxon>
        <taxon>Agaricomycotina</taxon>
        <taxon>Agaricomycetes</taxon>
        <taxon>Agaricomycetidae</taxon>
        <taxon>Boletales</taxon>
        <taxon>Suillineae</taxon>
        <taxon>Suillaceae</taxon>
        <taxon>Suillus</taxon>
    </lineage>
</organism>
<keyword evidence="3" id="KW-1185">Reference proteome</keyword>
<dbReference type="Proteomes" id="UP000054485">
    <property type="component" value="Unassembled WGS sequence"/>
</dbReference>
<reference evidence="2 3" key="1">
    <citation type="submission" date="2014-04" db="EMBL/GenBank/DDBJ databases">
        <authorList>
            <consortium name="DOE Joint Genome Institute"/>
            <person name="Kuo A."/>
            <person name="Ruytinx J."/>
            <person name="Rineau F."/>
            <person name="Colpaert J."/>
            <person name="Kohler A."/>
            <person name="Nagy L.G."/>
            <person name="Floudas D."/>
            <person name="Copeland A."/>
            <person name="Barry K.W."/>
            <person name="Cichocki N."/>
            <person name="Veneault-Fourrey C."/>
            <person name="LaButti K."/>
            <person name="Lindquist E.A."/>
            <person name="Lipzen A."/>
            <person name="Lundell T."/>
            <person name="Morin E."/>
            <person name="Murat C."/>
            <person name="Sun H."/>
            <person name="Tunlid A."/>
            <person name="Henrissat B."/>
            <person name="Grigoriev I.V."/>
            <person name="Hibbett D.S."/>
            <person name="Martin F."/>
            <person name="Nordberg H.P."/>
            <person name="Cantor M.N."/>
            <person name="Hua S.X."/>
        </authorList>
    </citation>
    <scope>NUCLEOTIDE SEQUENCE [LARGE SCALE GENOMIC DNA]</scope>
    <source>
        <strain evidence="2 3">UH-Slu-Lm8-n1</strain>
    </source>
</reference>
<feature type="non-terminal residue" evidence="2">
    <location>
        <position position="131"/>
    </location>
</feature>
<name>A0A0D0AZN1_9AGAM</name>
<reference evidence="3" key="2">
    <citation type="submission" date="2015-01" db="EMBL/GenBank/DDBJ databases">
        <title>Evolutionary Origins and Diversification of the Mycorrhizal Mutualists.</title>
        <authorList>
            <consortium name="DOE Joint Genome Institute"/>
            <consortium name="Mycorrhizal Genomics Consortium"/>
            <person name="Kohler A."/>
            <person name="Kuo A."/>
            <person name="Nagy L.G."/>
            <person name="Floudas D."/>
            <person name="Copeland A."/>
            <person name="Barry K.W."/>
            <person name="Cichocki N."/>
            <person name="Veneault-Fourrey C."/>
            <person name="LaButti K."/>
            <person name="Lindquist E.A."/>
            <person name="Lipzen A."/>
            <person name="Lundell T."/>
            <person name="Morin E."/>
            <person name="Murat C."/>
            <person name="Riley R."/>
            <person name="Ohm R."/>
            <person name="Sun H."/>
            <person name="Tunlid A."/>
            <person name="Henrissat B."/>
            <person name="Grigoriev I.V."/>
            <person name="Hibbett D.S."/>
            <person name="Martin F."/>
        </authorList>
    </citation>
    <scope>NUCLEOTIDE SEQUENCE [LARGE SCALE GENOMIC DNA]</scope>
    <source>
        <strain evidence="3">UH-Slu-Lm8-n1</strain>
    </source>
</reference>
<feature type="compositionally biased region" description="Polar residues" evidence="1">
    <location>
        <begin position="11"/>
        <end position="24"/>
    </location>
</feature>
<accession>A0A0D0AZN1</accession>
<dbReference type="InParanoid" id="A0A0D0AZN1"/>
<gene>
    <name evidence="2" type="ORF">CY34DRAFT_109170</name>
</gene>
<dbReference type="EMBL" id="KN835463">
    <property type="protein sequence ID" value="KIK37293.1"/>
    <property type="molecule type" value="Genomic_DNA"/>
</dbReference>
<dbReference type="HOGENOM" id="CLU_1932678_0_0_1"/>
<protein>
    <submittedName>
        <fullName evidence="2">Uncharacterized protein</fullName>
    </submittedName>
</protein>
<sequence length="131" mass="14488">MLMEDSPRPEASSQVGDTSRPVTASFIAVTTTSENAQHQQISGLVDSEEELQVLESESGYAMKRAKNSKGQPRVIGRIISLDHSVEDLISKNDHNNDDDHSVTLIFGRDCLRIGLEYMALNDDHLHATPKK</sequence>
<evidence type="ECO:0000313" key="3">
    <source>
        <dbReference type="Proteomes" id="UP000054485"/>
    </source>
</evidence>
<proteinExistence type="predicted"/>